<gene>
    <name evidence="1" type="ORF">R3P82_12760</name>
</gene>
<dbReference type="Proteomes" id="UP001185873">
    <property type="component" value="Unassembled WGS sequence"/>
</dbReference>
<organism evidence="1 2">
    <name type="scientific">Dietzia maris</name>
    <dbReference type="NCBI Taxonomy" id="37915"/>
    <lineage>
        <taxon>Bacteria</taxon>
        <taxon>Bacillati</taxon>
        <taxon>Actinomycetota</taxon>
        <taxon>Actinomycetes</taxon>
        <taxon>Mycobacteriales</taxon>
        <taxon>Dietziaceae</taxon>
        <taxon>Dietzia</taxon>
    </lineage>
</organism>
<protein>
    <submittedName>
        <fullName evidence="1">Uncharacterized protein</fullName>
    </submittedName>
</protein>
<dbReference type="EMBL" id="JAWLKJ010000003">
    <property type="protein sequence ID" value="MDV6299981.1"/>
    <property type="molecule type" value="Genomic_DNA"/>
</dbReference>
<proteinExistence type="predicted"/>
<comment type="caution">
    <text evidence="1">The sequence shown here is derived from an EMBL/GenBank/DDBJ whole genome shotgun (WGS) entry which is preliminary data.</text>
</comment>
<accession>A0AAE4U2Y4</accession>
<sequence>MGAPAHCRYCGHEIAFATLLPSGKSVPLDVSPDPELGIYHRTFLTSPGGRRTSTVTQLSGHDLTEARERARRYPADRGARLWVPHFATCSARRPHPTETNR</sequence>
<dbReference type="RefSeq" id="WP_317470640.1">
    <property type="nucleotide sequence ID" value="NZ_JAWLKJ010000003.1"/>
</dbReference>
<evidence type="ECO:0000313" key="2">
    <source>
        <dbReference type="Proteomes" id="UP001185873"/>
    </source>
</evidence>
<dbReference type="AlphaFoldDB" id="A0AAE4U2Y4"/>
<reference evidence="1" key="1">
    <citation type="submission" date="2023-10" db="EMBL/GenBank/DDBJ databases">
        <title>Development of a sustainable strategy for remediation of hydrocarbon-contaminated territories based on the waste exchange concept.</title>
        <authorList>
            <person name="Krivoruchko A."/>
        </authorList>
    </citation>
    <scope>NUCLEOTIDE SEQUENCE</scope>
    <source>
        <strain evidence="1">IEGM 1175</strain>
    </source>
</reference>
<evidence type="ECO:0000313" key="1">
    <source>
        <dbReference type="EMBL" id="MDV6299981.1"/>
    </source>
</evidence>
<name>A0AAE4U2Y4_9ACTN</name>